<evidence type="ECO:0000256" key="1">
    <source>
        <dbReference type="SAM" id="SignalP"/>
    </source>
</evidence>
<name>A0ABQ8UAA2_9EUKA</name>
<evidence type="ECO:0000313" key="3">
    <source>
        <dbReference type="Proteomes" id="UP001141327"/>
    </source>
</evidence>
<protein>
    <recommendedName>
        <fullName evidence="4">Secreted protein</fullName>
    </recommendedName>
</protein>
<keyword evidence="3" id="KW-1185">Reference proteome</keyword>
<sequence length="172" mass="19339">MHLWPSLLSFWTPLIRGFSAVLPTSSFGVFFQFPSPRAVCSPRDHLALAPNLKLGLFAILVPHAPLRWPRSLRDRSFEARCQTKHRYSKRETVSTPCVPVWVRARPKPTERGPSIPAGVVLASGVPTWALRESRVNPVEQEKGFRLSLSAGAQGFVGTDRIRKHKQMAIHLR</sequence>
<dbReference type="EMBL" id="JAPMOS010000077">
    <property type="protein sequence ID" value="KAJ4456237.1"/>
    <property type="molecule type" value="Genomic_DNA"/>
</dbReference>
<accession>A0ABQ8UAA2</accession>
<feature type="signal peptide" evidence="1">
    <location>
        <begin position="1"/>
        <end position="17"/>
    </location>
</feature>
<keyword evidence="1" id="KW-0732">Signal</keyword>
<gene>
    <name evidence="2" type="ORF">PAPYR_8603</name>
</gene>
<evidence type="ECO:0000313" key="2">
    <source>
        <dbReference type="EMBL" id="KAJ4456237.1"/>
    </source>
</evidence>
<evidence type="ECO:0008006" key="4">
    <source>
        <dbReference type="Google" id="ProtNLM"/>
    </source>
</evidence>
<dbReference type="Proteomes" id="UP001141327">
    <property type="component" value="Unassembled WGS sequence"/>
</dbReference>
<organism evidence="2 3">
    <name type="scientific">Paratrimastix pyriformis</name>
    <dbReference type="NCBI Taxonomy" id="342808"/>
    <lineage>
        <taxon>Eukaryota</taxon>
        <taxon>Metamonada</taxon>
        <taxon>Preaxostyla</taxon>
        <taxon>Paratrimastigidae</taxon>
        <taxon>Paratrimastix</taxon>
    </lineage>
</organism>
<proteinExistence type="predicted"/>
<reference evidence="2" key="1">
    <citation type="journal article" date="2022" name="bioRxiv">
        <title>Genomics of Preaxostyla Flagellates Illuminates Evolutionary Transitions and the Path Towards Mitochondrial Loss.</title>
        <authorList>
            <person name="Novak L.V.F."/>
            <person name="Treitli S.C."/>
            <person name="Pyrih J."/>
            <person name="Halakuc P."/>
            <person name="Pipaliya S.V."/>
            <person name="Vacek V."/>
            <person name="Brzon O."/>
            <person name="Soukal P."/>
            <person name="Eme L."/>
            <person name="Dacks J.B."/>
            <person name="Karnkowska A."/>
            <person name="Elias M."/>
            <person name="Hampl V."/>
        </authorList>
    </citation>
    <scope>NUCLEOTIDE SEQUENCE</scope>
    <source>
        <strain evidence="2">RCP-MX</strain>
    </source>
</reference>
<feature type="chain" id="PRO_5046067742" description="Secreted protein" evidence="1">
    <location>
        <begin position="18"/>
        <end position="172"/>
    </location>
</feature>
<comment type="caution">
    <text evidence="2">The sequence shown here is derived from an EMBL/GenBank/DDBJ whole genome shotgun (WGS) entry which is preliminary data.</text>
</comment>